<dbReference type="PANTHER" id="PTHR13720:SF24">
    <property type="entry name" value="WD REPEAT-CONTAINING PROTEIN 90"/>
    <property type="match status" value="1"/>
</dbReference>
<keyword evidence="6" id="KW-1185">Reference proteome</keyword>
<dbReference type="SMART" id="SM00320">
    <property type="entry name" value="WD40"/>
    <property type="match status" value="2"/>
</dbReference>
<dbReference type="Gene3D" id="2.130.10.10">
    <property type="entry name" value="YVTN repeat-like/Quinoprotein amine dehydrogenase"/>
    <property type="match status" value="1"/>
</dbReference>
<feature type="domain" description="CFA20" evidence="4">
    <location>
        <begin position="2"/>
        <end position="122"/>
    </location>
</feature>
<evidence type="ECO:0000259" key="4">
    <source>
        <dbReference type="Pfam" id="PF05018"/>
    </source>
</evidence>
<dbReference type="Proteomes" id="UP000735302">
    <property type="component" value="Unassembled WGS sequence"/>
</dbReference>
<feature type="domain" description="CFA20" evidence="4">
    <location>
        <begin position="143"/>
        <end position="196"/>
    </location>
</feature>
<evidence type="ECO:0000256" key="1">
    <source>
        <dbReference type="ARBA" id="ARBA00022574"/>
    </source>
</evidence>
<evidence type="ECO:0000256" key="2">
    <source>
        <dbReference type="ARBA" id="ARBA00022737"/>
    </source>
</evidence>
<feature type="region of interest" description="Disordered" evidence="3">
    <location>
        <begin position="243"/>
        <end position="280"/>
    </location>
</feature>
<dbReference type="GO" id="GO:0005814">
    <property type="term" value="C:centriole"/>
    <property type="evidence" value="ECO:0007669"/>
    <property type="project" value="TreeGrafter"/>
</dbReference>
<feature type="compositionally biased region" description="Low complexity" evidence="3">
    <location>
        <begin position="347"/>
        <end position="356"/>
    </location>
</feature>
<evidence type="ECO:0000313" key="5">
    <source>
        <dbReference type="EMBL" id="GFO23380.1"/>
    </source>
</evidence>
<dbReference type="PANTHER" id="PTHR13720">
    <property type="entry name" value="WD-40 REPEAT PROTEIN"/>
    <property type="match status" value="1"/>
</dbReference>
<sequence length="752" mass="82987">MDNLWQSPFVNVFKYFNVPSWKKATKEGDVVSHMDKSVRSTVYKISGCVPAGNFILLPKTNSQSLGLTGRYFYLLFKPTPNKHFVVHLDVATTDNLIIRISFSNLFKSFKSTSTWLQLPFVCSPSPGHTPAYVAEATRDQSGPAPMVTRWTVLCLDLQHMLSMYLNRRFHYIKSMRLCSSMTVKNIFTSDTLYDPDLTLADAKREGLMTHGICPLPRDMSYPVGKGESWHDLYDWIRFPSDSSQKPFDSIQKCSSREKSGKTALASKSDEASLAPPRRIQPRTVDVSKCVSDRVSMIHKITAPKQGPKHDNVTKEVPELATNKSSNHRDEVHVFAHPNDRKAGTTRAKSAPSSGKSKPVKEMFTQDAPRPYKSLEPDPVMKLKKIVGFGGATYQDALWSSDGSSIVYPCHAVVVCQVIATGQQRFFIGHTDKVSCLSLTVSCTLLASGQTGPMSTVRVWKFASGECLAIGKVHVHSLSSVSFSSKGTVLCGVGKDGHGKNMVVVWNTTRVYKHREMTLVAKAHTDVDITRIVIAPFDDTRKYYPRKDSAPVSANVASSLANKCMLTSIDSLTEARDIDRSSLFATLPFDQCNAADILPPQPTHDELSDEDLALKFSKGIIFAPPEGVAYVSAVTEDPSSEGGALPSPSTLDIKSKVRINPMLDSCKLSEVNDILDEFSDVLTTLPGHTPSIMHHIELTTDVPIRVRPYPVPFSSQEFVREETAKLLDLVVIEPSTSSYCSPIVLVKKKDGSL</sequence>
<feature type="region of interest" description="Disordered" evidence="3">
    <location>
        <begin position="339"/>
        <end position="360"/>
    </location>
</feature>
<dbReference type="InterPro" id="IPR015943">
    <property type="entry name" value="WD40/YVTN_repeat-like_dom_sf"/>
</dbReference>
<comment type="caution">
    <text evidence="5">The sequence shown here is derived from an EMBL/GenBank/DDBJ whole genome shotgun (WGS) entry which is preliminary data.</text>
</comment>
<evidence type="ECO:0000313" key="6">
    <source>
        <dbReference type="Proteomes" id="UP000735302"/>
    </source>
</evidence>
<evidence type="ECO:0000256" key="3">
    <source>
        <dbReference type="SAM" id="MobiDB-lite"/>
    </source>
</evidence>
<organism evidence="5 6">
    <name type="scientific">Plakobranchus ocellatus</name>
    <dbReference type="NCBI Taxonomy" id="259542"/>
    <lineage>
        <taxon>Eukaryota</taxon>
        <taxon>Metazoa</taxon>
        <taxon>Spiralia</taxon>
        <taxon>Lophotrochozoa</taxon>
        <taxon>Mollusca</taxon>
        <taxon>Gastropoda</taxon>
        <taxon>Heterobranchia</taxon>
        <taxon>Euthyneura</taxon>
        <taxon>Panpulmonata</taxon>
        <taxon>Sacoglossa</taxon>
        <taxon>Placobranchoidea</taxon>
        <taxon>Plakobranchidae</taxon>
        <taxon>Plakobranchus</taxon>
    </lineage>
</organism>
<dbReference type="InterPro" id="IPR007714">
    <property type="entry name" value="CFA20_dom"/>
</dbReference>
<dbReference type="InterPro" id="IPR043502">
    <property type="entry name" value="DNA/RNA_pol_sf"/>
</dbReference>
<dbReference type="InterPro" id="IPR050630">
    <property type="entry name" value="WD_repeat_EMAP"/>
</dbReference>
<dbReference type="SUPFAM" id="SSF56672">
    <property type="entry name" value="DNA/RNA polymerases"/>
    <property type="match status" value="1"/>
</dbReference>
<accession>A0AAV4BSD9</accession>
<dbReference type="EMBL" id="BLXT01005511">
    <property type="protein sequence ID" value="GFO23380.1"/>
    <property type="molecule type" value="Genomic_DNA"/>
</dbReference>
<gene>
    <name evidence="5" type="ORF">PoB_004988500</name>
</gene>
<keyword evidence="2" id="KW-0677">Repeat</keyword>
<dbReference type="InterPro" id="IPR036322">
    <property type="entry name" value="WD40_repeat_dom_sf"/>
</dbReference>
<protein>
    <submittedName>
        <fullName evidence="5">WD repeat-containing protein 90</fullName>
    </submittedName>
</protein>
<dbReference type="InterPro" id="IPR001680">
    <property type="entry name" value="WD40_rpt"/>
</dbReference>
<reference evidence="5 6" key="1">
    <citation type="journal article" date="2021" name="Elife">
        <title>Chloroplast acquisition without the gene transfer in kleptoplastic sea slugs, Plakobranchus ocellatus.</title>
        <authorList>
            <person name="Maeda T."/>
            <person name="Takahashi S."/>
            <person name="Yoshida T."/>
            <person name="Shimamura S."/>
            <person name="Takaki Y."/>
            <person name="Nagai Y."/>
            <person name="Toyoda A."/>
            <person name="Suzuki Y."/>
            <person name="Arimoto A."/>
            <person name="Ishii H."/>
            <person name="Satoh N."/>
            <person name="Nishiyama T."/>
            <person name="Hasebe M."/>
            <person name="Maruyama T."/>
            <person name="Minagawa J."/>
            <person name="Obokata J."/>
            <person name="Shigenobu S."/>
        </authorList>
    </citation>
    <scope>NUCLEOTIDE SEQUENCE [LARGE SCALE GENOMIC DNA]</scope>
</reference>
<name>A0AAV4BSD9_9GAST</name>
<dbReference type="Pfam" id="PF05018">
    <property type="entry name" value="CFA20_dom"/>
    <property type="match status" value="2"/>
</dbReference>
<keyword evidence="1" id="KW-0853">WD repeat</keyword>
<dbReference type="SUPFAM" id="SSF50978">
    <property type="entry name" value="WD40 repeat-like"/>
    <property type="match status" value="1"/>
</dbReference>
<dbReference type="AlphaFoldDB" id="A0AAV4BSD9"/>
<proteinExistence type="predicted"/>
<dbReference type="Gene3D" id="3.10.10.10">
    <property type="entry name" value="HIV Type 1 Reverse Transcriptase, subunit A, domain 1"/>
    <property type="match status" value="1"/>
</dbReference>